<reference evidence="1 4" key="2">
    <citation type="submission" date="2019-11" db="EMBL/GenBank/DDBJ databases">
        <title>Flavobacterium resistens genome.</title>
        <authorList>
            <person name="Wilson V.M."/>
            <person name="Newman J.D."/>
        </authorList>
    </citation>
    <scope>NUCLEOTIDE SEQUENCE [LARGE SCALE GENOMIC DNA]</scope>
    <source>
        <strain evidence="1 4">DSM 19382</strain>
    </source>
</reference>
<reference evidence="2 3" key="1">
    <citation type="submission" date="2017-05" db="EMBL/GenBank/DDBJ databases">
        <authorList>
            <person name="Varghese N."/>
            <person name="Submissions S."/>
        </authorList>
    </citation>
    <scope>NUCLEOTIDE SEQUENCE [LARGE SCALE GENOMIC DNA]</scope>
    <source>
        <strain evidence="2 3">DSM 19382</strain>
    </source>
</reference>
<dbReference type="Proteomes" id="UP000317289">
    <property type="component" value="Unassembled WGS sequence"/>
</dbReference>
<name>A0A521EN25_9FLAO</name>
<evidence type="ECO:0000313" key="3">
    <source>
        <dbReference type="Proteomes" id="UP000317289"/>
    </source>
</evidence>
<organism evidence="2 3">
    <name type="scientific">Flavobacterium resistens</name>
    <dbReference type="NCBI Taxonomy" id="443612"/>
    <lineage>
        <taxon>Bacteria</taxon>
        <taxon>Pseudomonadati</taxon>
        <taxon>Bacteroidota</taxon>
        <taxon>Flavobacteriia</taxon>
        <taxon>Flavobacteriales</taxon>
        <taxon>Flavobacteriaceae</taxon>
        <taxon>Flavobacterium</taxon>
    </lineage>
</organism>
<dbReference type="AlphaFoldDB" id="A0A521EN25"/>
<evidence type="ECO:0008006" key="5">
    <source>
        <dbReference type="Google" id="ProtNLM"/>
    </source>
</evidence>
<sequence>MKNLTIVLVLVLTGCKSPKKDFDFTFFKWNIHESYYLKFNSSDTLYYVDVYGFKEETFFTVLNRDEKERIQDVLDTLIFPNKDTYESQVEDGETNAFVLKDGNQTRKLKIHGHNGPNQFWLFAKSLDNIKSIHQFIKTNKKIDLEEINKMVIMKVPSTFVVDSLK</sequence>
<evidence type="ECO:0000313" key="2">
    <source>
        <dbReference type="EMBL" id="SMO85292.1"/>
    </source>
</evidence>
<dbReference type="Proteomes" id="UP000468990">
    <property type="component" value="Unassembled WGS sequence"/>
</dbReference>
<protein>
    <recommendedName>
        <fullName evidence="5">Lipoprotein</fullName>
    </recommendedName>
</protein>
<dbReference type="RefSeq" id="WP_142451801.1">
    <property type="nucleotide sequence ID" value="NZ_FXTA01000005.1"/>
</dbReference>
<proteinExistence type="predicted"/>
<dbReference type="PROSITE" id="PS51257">
    <property type="entry name" value="PROKAR_LIPOPROTEIN"/>
    <property type="match status" value="1"/>
</dbReference>
<dbReference type="OrthoDB" id="1362536at2"/>
<gene>
    <name evidence="1" type="ORF">GJU42_07070</name>
    <name evidence="2" type="ORF">SAMN06265349_10590</name>
</gene>
<dbReference type="EMBL" id="WKKG01000003">
    <property type="protein sequence ID" value="MRX67719.1"/>
    <property type="molecule type" value="Genomic_DNA"/>
</dbReference>
<keyword evidence="4" id="KW-1185">Reference proteome</keyword>
<accession>A0A521EN25</accession>
<evidence type="ECO:0000313" key="1">
    <source>
        <dbReference type="EMBL" id="MRX67719.1"/>
    </source>
</evidence>
<dbReference type="EMBL" id="FXTA01000005">
    <property type="protein sequence ID" value="SMO85292.1"/>
    <property type="molecule type" value="Genomic_DNA"/>
</dbReference>
<evidence type="ECO:0000313" key="4">
    <source>
        <dbReference type="Proteomes" id="UP000468990"/>
    </source>
</evidence>